<dbReference type="EMBL" id="CP002816">
    <property type="protein sequence ID" value="AEH91093.1"/>
    <property type="molecule type" value="Genomic_DNA"/>
</dbReference>
<dbReference type="KEGG" id="lmq:LMM7_0087"/>
<dbReference type="RefSeq" id="WP_012582180.1">
    <property type="nucleotide sequence ID" value="NC_017537.1"/>
</dbReference>
<dbReference type="PATRIC" id="fig|1030009.3.peg.83"/>
<gene>
    <name evidence="1" type="ordered locus">LMM7_0087</name>
</gene>
<sequence length="60" mass="7009">MELRLSEEQYNNLDGADIEIRYSPIMKAHLLSLTAEKSREVTSVWIDEELRNKIIKAFSI</sequence>
<evidence type="ECO:0000313" key="2">
    <source>
        <dbReference type="Proteomes" id="UP000000486"/>
    </source>
</evidence>
<name>A0A0E0USI9_LISMM</name>
<proteinExistence type="predicted"/>
<protein>
    <submittedName>
        <fullName evidence="1">Uncharacterized protein</fullName>
    </submittedName>
</protein>
<dbReference type="AlphaFoldDB" id="A0A0E0USI9"/>
<dbReference type="HOGENOM" id="CLU_3037025_0_0_9"/>
<reference evidence="1 2" key="1">
    <citation type="journal article" date="2011" name="J. Bacteriol.">
        <title>Genome sequence of the nonpathogenic Listeria monocytogenes serovar 4a strain M7.</title>
        <authorList>
            <person name="Chen J."/>
            <person name="Xia Y."/>
            <person name="Cheng C."/>
            <person name="Fang C."/>
            <person name="Shan Y."/>
            <person name="Jin G."/>
            <person name="Fang W."/>
        </authorList>
    </citation>
    <scope>NUCLEOTIDE SEQUENCE [LARGE SCALE GENOMIC DNA]</scope>
    <source>
        <strain evidence="1 2">M7</strain>
    </source>
</reference>
<evidence type="ECO:0000313" key="1">
    <source>
        <dbReference type="EMBL" id="AEH91093.1"/>
    </source>
</evidence>
<accession>A0A0E0USI9</accession>
<organism evidence="1 2">
    <name type="scientific">Listeria monocytogenes serotype 4a (strain M7)</name>
    <dbReference type="NCBI Taxonomy" id="1030009"/>
    <lineage>
        <taxon>Bacteria</taxon>
        <taxon>Bacillati</taxon>
        <taxon>Bacillota</taxon>
        <taxon>Bacilli</taxon>
        <taxon>Bacillales</taxon>
        <taxon>Listeriaceae</taxon>
        <taxon>Listeria</taxon>
    </lineage>
</organism>
<dbReference type="Proteomes" id="UP000000486">
    <property type="component" value="Chromosome"/>
</dbReference>